<dbReference type="InterPro" id="IPR002347">
    <property type="entry name" value="SDR_fam"/>
</dbReference>
<dbReference type="Gene3D" id="3.40.50.720">
    <property type="entry name" value="NAD(P)-binding Rossmann-like Domain"/>
    <property type="match status" value="1"/>
</dbReference>
<comment type="similarity">
    <text evidence="2 6">Belongs to the short-chain dehydrogenases/reductases (SDR) family.</text>
</comment>
<reference evidence="7 8" key="1">
    <citation type="submission" date="2020-05" db="EMBL/GenBank/DDBJ databases">
        <title>Draft genome sequence of Mycobacterium hippocampi DL, isolated from European seabass, Dicentrarchus labrax, reared in fish farms.</title>
        <authorList>
            <person name="Stathopoulou P."/>
            <person name="Asimakis E."/>
            <person name="Tzokas K."/>
            <person name="Batargias C."/>
            <person name="Tsiamis G."/>
        </authorList>
    </citation>
    <scope>NUCLEOTIDE SEQUENCE [LARGE SCALE GENOMIC DNA]</scope>
    <source>
        <strain evidence="7 8">DL</strain>
    </source>
</reference>
<comment type="caution">
    <text evidence="7">The sequence shown here is derived from an EMBL/GenBank/DDBJ whole genome shotgun (WGS) entry which is preliminary data.</text>
</comment>
<keyword evidence="3" id="KW-0964">Secreted</keyword>
<dbReference type="PANTHER" id="PTHR42879:SF2">
    <property type="entry name" value="3-OXOACYL-[ACYL-CARRIER-PROTEIN] REDUCTASE FABG"/>
    <property type="match status" value="1"/>
</dbReference>
<gene>
    <name evidence="7" type="ORF">HLY00_2552</name>
</gene>
<dbReference type="PANTHER" id="PTHR42879">
    <property type="entry name" value="3-OXOACYL-(ACYL-CARRIER-PROTEIN) REDUCTASE"/>
    <property type="match status" value="1"/>
</dbReference>
<comment type="catalytic activity">
    <reaction evidence="5">
        <text>a (3R)-hydroxyacyl-[ACP] + NADP(+) = a 3-oxoacyl-[ACP] + NADPH + H(+)</text>
        <dbReference type="Rhea" id="RHEA:17397"/>
        <dbReference type="Rhea" id="RHEA-COMP:9916"/>
        <dbReference type="Rhea" id="RHEA-COMP:9945"/>
        <dbReference type="ChEBI" id="CHEBI:15378"/>
        <dbReference type="ChEBI" id="CHEBI:57783"/>
        <dbReference type="ChEBI" id="CHEBI:58349"/>
        <dbReference type="ChEBI" id="CHEBI:78776"/>
        <dbReference type="ChEBI" id="CHEBI:78827"/>
        <dbReference type="EC" id="1.1.1.100"/>
    </reaction>
    <physiologicalReaction direction="right-to-left" evidence="5">
        <dbReference type="Rhea" id="RHEA:17399"/>
    </physiologicalReaction>
</comment>
<evidence type="ECO:0000256" key="6">
    <source>
        <dbReference type="RuleBase" id="RU000363"/>
    </source>
</evidence>
<dbReference type="EMBL" id="JABFYL010000029">
    <property type="protein sequence ID" value="NVN51046.1"/>
    <property type="molecule type" value="Genomic_DNA"/>
</dbReference>
<dbReference type="SUPFAM" id="SSF51735">
    <property type="entry name" value="NAD(P)-binding Rossmann-fold domains"/>
    <property type="match status" value="1"/>
</dbReference>
<proteinExistence type="inferred from homology"/>
<comment type="subcellular location">
    <subcellularLocation>
        <location evidence="1">Secreted</location>
        <location evidence="1">Cell wall</location>
    </subcellularLocation>
</comment>
<evidence type="ECO:0000313" key="7">
    <source>
        <dbReference type="EMBL" id="NVN51046.1"/>
    </source>
</evidence>
<keyword evidence="3" id="KW-0134">Cell wall</keyword>
<organism evidence="7 8">
    <name type="scientific">Mycolicibacterium hippocampi</name>
    <dbReference type="NCBI Taxonomy" id="659824"/>
    <lineage>
        <taxon>Bacteria</taxon>
        <taxon>Bacillati</taxon>
        <taxon>Actinomycetota</taxon>
        <taxon>Actinomycetes</taxon>
        <taxon>Mycobacteriales</taxon>
        <taxon>Mycobacteriaceae</taxon>
        <taxon>Mycolicibacterium</taxon>
    </lineage>
</organism>
<dbReference type="PRINTS" id="PR00080">
    <property type="entry name" value="SDRFAMILY"/>
</dbReference>
<dbReference type="PRINTS" id="PR00081">
    <property type="entry name" value="GDHRDH"/>
</dbReference>
<evidence type="ECO:0000256" key="1">
    <source>
        <dbReference type="ARBA" id="ARBA00004191"/>
    </source>
</evidence>
<evidence type="ECO:0000256" key="5">
    <source>
        <dbReference type="ARBA" id="ARBA00047400"/>
    </source>
</evidence>
<dbReference type="CDD" id="cd05233">
    <property type="entry name" value="SDR_c"/>
    <property type="match status" value="1"/>
</dbReference>
<dbReference type="Pfam" id="PF00106">
    <property type="entry name" value="adh_short"/>
    <property type="match status" value="1"/>
</dbReference>
<keyword evidence="8" id="KW-1185">Reference proteome</keyword>
<evidence type="ECO:0000256" key="3">
    <source>
        <dbReference type="ARBA" id="ARBA00022512"/>
    </source>
</evidence>
<dbReference type="GO" id="GO:0004316">
    <property type="term" value="F:3-oxoacyl-[acyl-carrier-protein] reductase (NADPH) activity"/>
    <property type="evidence" value="ECO:0007669"/>
    <property type="project" value="UniProtKB-EC"/>
</dbReference>
<name>A0A850PTZ4_9MYCO</name>
<evidence type="ECO:0000256" key="4">
    <source>
        <dbReference type="ARBA" id="ARBA00040781"/>
    </source>
</evidence>
<dbReference type="RefSeq" id="WP_178359388.1">
    <property type="nucleotide sequence ID" value="NZ_JABFYL010000029.1"/>
</dbReference>
<accession>A0A850PTZ4</accession>
<protein>
    <recommendedName>
        <fullName evidence="4">3-oxoacyl-[acyl-carrier-protein] reductase MabA</fullName>
    </recommendedName>
</protein>
<dbReference type="InterPro" id="IPR036291">
    <property type="entry name" value="NAD(P)-bd_dom_sf"/>
</dbReference>
<dbReference type="Proteomes" id="UP000570517">
    <property type="component" value="Unassembled WGS sequence"/>
</dbReference>
<evidence type="ECO:0000256" key="2">
    <source>
        <dbReference type="ARBA" id="ARBA00006484"/>
    </source>
</evidence>
<dbReference type="InterPro" id="IPR050259">
    <property type="entry name" value="SDR"/>
</dbReference>
<evidence type="ECO:0000313" key="8">
    <source>
        <dbReference type="Proteomes" id="UP000570517"/>
    </source>
</evidence>
<sequence length="233" mass="24235">MPESGVALVTGAGSGLGAVIADRLARAGWTVAVNTRSRAGDADEVVDAIRATGGAAFTVAADITDPVAVQQMFATIAEHGNVRVLVNNASYRPRAAFADITEEDWRRVHAVTLDGAFTCIRHALPTLVPGGHVVNILGRNALDGDPARVHVSAAKYGLLGLTRALAASLRSEGVTVNALSPGIVCEGDDLTRCRDEIAEQIVRLTTDSGEITGALVRVDCDGSEMSTTVSQSY</sequence>
<dbReference type="AlphaFoldDB" id="A0A850PTZ4"/>